<dbReference type="SMART" id="SM01378">
    <property type="entry name" value="Romo1"/>
    <property type="match status" value="1"/>
</dbReference>
<evidence type="ECO:0000313" key="2">
    <source>
        <dbReference type="EMBL" id="CAI2383242.1"/>
    </source>
</evidence>
<dbReference type="AlphaFoldDB" id="A0AAD2D763"/>
<dbReference type="EMBL" id="CAMPGE010025490">
    <property type="protein sequence ID" value="CAI2383242.1"/>
    <property type="molecule type" value="Genomic_DNA"/>
</dbReference>
<dbReference type="Pfam" id="PF10247">
    <property type="entry name" value="Romo1"/>
    <property type="match status" value="1"/>
</dbReference>
<proteinExistence type="predicted"/>
<gene>
    <name evidence="2" type="ORF">ECRASSUSDP1_LOCUS24737</name>
</gene>
<keyword evidence="1" id="KW-0472">Membrane</keyword>
<feature type="transmembrane region" description="Helical" evidence="1">
    <location>
        <begin position="74"/>
        <end position="92"/>
    </location>
</feature>
<comment type="caution">
    <text evidence="2">The sequence shown here is derived from an EMBL/GenBank/DDBJ whole genome shotgun (WGS) entry which is preliminary data.</text>
</comment>
<keyword evidence="1" id="KW-0812">Transmembrane</keyword>
<accession>A0AAD2D763</accession>
<name>A0AAD2D763_EUPCR</name>
<evidence type="ECO:0008006" key="4">
    <source>
        <dbReference type="Google" id="ProtNLM"/>
    </source>
</evidence>
<feature type="transmembrane region" description="Helical" evidence="1">
    <location>
        <begin position="98"/>
        <end position="121"/>
    </location>
</feature>
<dbReference type="InterPro" id="IPR018450">
    <property type="entry name" value="Romo1/Mgr2"/>
</dbReference>
<keyword evidence="1" id="KW-1133">Transmembrane helix</keyword>
<keyword evidence="3" id="KW-1185">Reference proteome</keyword>
<dbReference type="Proteomes" id="UP001295684">
    <property type="component" value="Unassembled WGS sequence"/>
</dbReference>
<reference evidence="2" key="1">
    <citation type="submission" date="2023-07" db="EMBL/GenBank/DDBJ databases">
        <authorList>
            <consortium name="AG Swart"/>
            <person name="Singh M."/>
            <person name="Singh A."/>
            <person name="Seah K."/>
            <person name="Emmerich C."/>
        </authorList>
    </citation>
    <scope>NUCLEOTIDE SEQUENCE</scope>
    <source>
        <strain evidence="2">DP1</strain>
    </source>
</reference>
<evidence type="ECO:0000313" key="3">
    <source>
        <dbReference type="Proteomes" id="UP001295684"/>
    </source>
</evidence>
<sequence length="163" mass="18385">MVKQSDLKKDSQDVYNANENVQDLDKIWDFSGKERIQKEIEEAKREPTLMERKIARIFGGVGNAGKMFQQGFKLGATVGGIFGGIIGTFYAISSRQFLILPMSMIGTGCSFGFFMGIGMILRTQMEQKDGEEEEVFKVVKIIKNPETGAIEFSEEPIYKQMIY</sequence>
<organism evidence="2 3">
    <name type="scientific">Euplotes crassus</name>
    <dbReference type="NCBI Taxonomy" id="5936"/>
    <lineage>
        <taxon>Eukaryota</taxon>
        <taxon>Sar</taxon>
        <taxon>Alveolata</taxon>
        <taxon>Ciliophora</taxon>
        <taxon>Intramacronucleata</taxon>
        <taxon>Spirotrichea</taxon>
        <taxon>Hypotrichia</taxon>
        <taxon>Euplotida</taxon>
        <taxon>Euplotidae</taxon>
        <taxon>Moneuplotes</taxon>
    </lineage>
</organism>
<evidence type="ECO:0000256" key="1">
    <source>
        <dbReference type="SAM" id="Phobius"/>
    </source>
</evidence>
<protein>
    <recommendedName>
        <fullName evidence="4">Reactive oxygen species modulator 1</fullName>
    </recommendedName>
</protein>